<accession>A0A9X8D7K2</accession>
<gene>
    <name evidence="1" type="ORF">D3H34_08325</name>
</gene>
<name>A0A9X8D7K2_9BURK</name>
<keyword evidence="2" id="KW-1185">Reference proteome</keyword>
<proteinExistence type="predicted"/>
<evidence type="ECO:0000313" key="1">
    <source>
        <dbReference type="EMBL" id="RIX82840.1"/>
    </source>
</evidence>
<dbReference type="EMBL" id="QXMN01000006">
    <property type="protein sequence ID" value="RIX82840.1"/>
    <property type="molecule type" value="Genomic_DNA"/>
</dbReference>
<organism evidence="1 2">
    <name type="scientific">Acidovorax cavernicola</name>
    <dbReference type="NCBI Taxonomy" id="1675792"/>
    <lineage>
        <taxon>Bacteria</taxon>
        <taxon>Pseudomonadati</taxon>
        <taxon>Pseudomonadota</taxon>
        <taxon>Betaproteobacteria</taxon>
        <taxon>Burkholderiales</taxon>
        <taxon>Comamonadaceae</taxon>
        <taxon>Acidovorax</taxon>
    </lineage>
</organism>
<evidence type="ECO:0000313" key="2">
    <source>
        <dbReference type="Proteomes" id="UP000265619"/>
    </source>
</evidence>
<evidence type="ECO:0008006" key="3">
    <source>
        <dbReference type="Google" id="ProtNLM"/>
    </source>
</evidence>
<dbReference type="Proteomes" id="UP000265619">
    <property type="component" value="Unassembled WGS sequence"/>
</dbReference>
<comment type="caution">
    <text evidence="1">The sequence shown here is derived from an EMBL/GenBank/DDBJ whole genome shotgun (WGS) entry which is preliminary data.</text>
</comment>
<protein>
    <recommendedName>
        <fullName evidence="3">Tetratricopeptide repeat protein</fullName>
    </recommendedName>
</protein>
<reference evidence="1 2" key="1">
    <citation type="submission" date="2018-09" db="EMBL/GenBank/DDBJ databases">
        <title>Acidovorax cavernicola nov. sp. isolated from Gruta de las Maravillas (Aracena, Spain).</title>
        <authorList>
            <person name="Jurado V."/>
            <person name="Gutierrez-Patricio S."/>
            <person name="Gonzalez-Pimentel J.L."/>
            <person name="Miller A.Z."/>
            <person name="Laiz L."/>
            <person name="Saiz-Jimenez C."/>
        </authorList>
    </citation>
    <scope>NUCLEOTIDE SEQUENCE [LARGE SCALE GENOMIC DNA]</scope>
    <source>
        <strain evidence="1 2">1011MAR4D40.2</strain>
    </source>
</reference>
<dbReference type="AlphaFoldDB" id="A0A9X8D7K2"/>
<sequence length="312" mass="34301">MPARAQVSAEDIARMRQLQPGEFIAKTREGCSVIRKERGPNSKDVIANSVSRDSWEGGCAEGMALGPGKYIARNDKMETVGSTDMWYFYGRGIGQAVFTSQSPGVYQGSKSESFAWDGIFYSRNVSRMEPLEPKENAVVPRIWYSPKEYANELSYTLHPACGVDRQPCVTEQRPSPTGNFFDGLKHLPCNGSCGSLWMEKAGPLFTAFDNFAQQHAADVAALKQALAPTVERMKREADGQRAAAQAEAARVEQQFRTSLQTMNPGQLFAKADELNAKGDRARAREALRALVSRFPDHPLALTAARQMEGGAK</sequence>